<evidence type="ECO:0000256" key="3">
    <source>
        <dbReference type="ARBA" id="ARBA00023242"/>
    </source>
</evidence>
<feature type="compositionally biased region" description="Basic residues" evidence="4">
    <location>
        <begin position="152"/>
        <end position="165"/>
    </location>
</feature>
<gene>
    <name evidence="6" type="ORF">NCGR_LOCUS44333</name>
</gene>
<accession>A0A811QSV5</accession>
<proteinExistence type="inferred from homology"/>
<feature type="compositionally biased region" description="Basic and acidic residues" evidence="4">
    <location>
        <begin position="174"/>
        <end position="187"/>
    </location>
</feature>
<comment type="similarity">
    <text evidence="2">Belongs to the histone-like Alba family.</text>
</comment>
<comment type="subcellular location">
    <subcellularLocation>
        <location evidence="1">Nucleus</location>
    </subcellularLocation>
</comment>
<evidence type="ECO:0000313" key="7">
    <source>
        <dbReference type="Proteomes" id="UP000604825"/>
    </source>
</evidence>
<dbReference type="Proteomes" id="UP000604825">
    <property type="component" value="Unassembled WGS sequence"/>
</dbReference>
<dbReference type="InterPro" id="IPR051958">
    <property type="entry name" value="Alba-like_NAB"/>
</dbReference>
<dbReference type="AlphaFoldDB" id="A0A811QSV5"/>
<dbReference type="GO" id="GO:0003723">
    <property type="term" value="F:RNA binding"/>
    <property type="evidence" value="ECO:0007669"/>
    <property type="project" value="TreeGrafter"/>
</dbReference>
<dbReference type="InterPro" id="IPR002775">
    <property type="entry name" value="DNA/RNA-bd_Alba-like"/>
</dbReference>
<dbReference type="InterPro" id="IPR036882">
    <property type="entry name" value="Alba-like_dom_sf"/>
</dbReference>
<evidence type="ECO:0000256" key="1">
    <source>
        <dbReference type="ARBA" id="ARBA00004123"/>
    </source>
</evidence>
<feature type="region of interest" description="Disordered" evidence="4">
    <location>
        <begin position="140"/>
        <end position="234"/>
    </location>
</feature>
<name>A0A811QSV5_9POAL</name>
<evidence type="ECO:0000259" key="5">
    <source>
        <dbReference type="Pfam" id="PF01918"/>
    </source>
</evidence>
<comment type="caution">
    <text evidence="6">The sequence shown here is derived from an EMBL/GenBank/DDBJ whole genome shotgun (WGS) entry which is preliminary data.</text>
</comment>
<protein>
    <recommendedName>
        <fullName evidence="5">DNA/RNA-binding protein Alba-like domain-containing protein</fullName>
    </recommendedName>
</protein>
<dbReference type="OrthoDB" id="424402at2759"/>
<feature type="domain" description="DNA/RNA-binding protein Alba-like" evidence="5">
    <location>
        <begin position="20"/>
        <end position="83"/>
    </location>
</feature>
<keyword evidence="7" id="KW-1185">Reference proteome</keyword>
<dbReference type="EMBL" id="CAJGYO010000011">
    <property type="protein sequence ID" value="CAD6260910.1"/>
    <property type="molecule type" value="Genomic_DNA"/>
</dbReference>
<dbReference type="Pfam" id="PF01918">
    <property type="entry name" value="Alba"/>
    <property type="match status" value="1"/>
</dbReference>
<dbReference type="SUPFAM" id="SSF82704">
    <property type="entry name" value="AlbA-like"/>
    <property type="match status" value="1"/>
</dbReference>
<dbReference type="PANTHER" id="PTHR13516">
    <property type="entry name" value="RIBONUCLEASE P SUBUNIT P25"/>
    <property type="match status" value="1"/>
</dbReference>
<sequence length="234" mass="25770">MDRYHRVEKRREEEAPIGANEIRITAQGRPRNYITYALALLQDNATDDIVVKAMGRAINKTVVIVELLKRRIAGLHQNTSIESIDITDTWEPLEEGLVILETIRHVSLITIKLSKKELDTSSPGYQPPIPADQVRPAAEFDQDAEAVPSSRGRGRGRRGRGRGRGRGFSNGGVDYHDEFGEPEEAPRGYRGRGRGRGGRGSFAPGRGYGGDNYAMDEAGGYDDGYNAPPMQGYG</sequence>
<dbReference type="Gene3D" id="3.30.110.20">
    <property type="entry name" value="Alba-like domain"/>
    <property type="match status" value="1"/>
</dbReference>
<keyword evidence="3" id="KW-0539">Nucleus</keyword>
<dbReference type="GO" id="GO:0005634">
    <property type="term" value="C:nucleus"/>
    <property type="evidence" value="ECO:0007669"/>
    <property type="project" value="UniProtKB-SubCell"/>
</dbReference>
<organism evidence="6 7">
    <name type="scientific">Miscanthus lutarioriparius</name>
    <dbReference type="NCBI Taxonomy" id="422564"/>
    <lineage>
        <taxon>Eukaryota</taxon>
        <taxon>Viridiplantae</taxon>
        <taxon>Streptophyta</taxon>
        <taxon>Embryophyta</taxon>
        <taxon>Tracheophyta</taxon>
        <taxon>Spermatophyta</taxon>
        <taxon>Magnoliopsida</taxon>
        <taxon>Liliopsida</taxon>
        <taxon>Poales</taxon>
        <taxon>Poaceae</taxon>
        <taxon>PACMAD clade</taxon>
        <taxon>Panicoideae</taxon>
        <taxon>Andropogonodae</taxon>
        <taxon>Andropogoneae</taxon>
        <taxon>Saccharinae</taxon>
        <taxon>Miscanthus</taxon>
    </lineage>
</organism>
<evidence type="ECO:0000256" key="4">
    <source>
        <dbReference type="SAM" id="MobiDB-lite"/>
    </source>
</evidence>
<evidence type="ECO:0000313" key="6">
    <source>
        <dbReference type="EMBL" id="CAD6260910.1"/>
    </source>
</evidence>
<dbReference type="PANTHER" id="PTHR13516:SF14">
    <property type="entry name" value="ALBA DNA_RNA-BINDING PROTEIN"/>
    <property type="match status" value="1"/>
</dbReference>
<evidence type="ECO:0000256" key="2">
    <source>
        <dbReference type="ARBA" id="ARBA00008018"/>
    </source>
</evidence>
<reference evidence="6" key="1">
    <citation type="submission" date="2020-10" db="EMBL/GenBank/DDBJ databases">
        <authorList>
            <person name="Han B."/>
            <person name="Lu T."/>
            <person name="Zhao Q."/>
            <person name="Huang X."/>
            <person name="Zhao Y."/>
        </authorList>
    </citation>
    <scope>NUCLEOTIDE SEQUENCE</scope>
</reference>